<dbReference type="InterPro" id="IPR036102">
    <property type="entry name" value="OsmC/Ohrsf"/>
</dbReference>
<evidence type="ECO:0000313" key="2">
    <source>
        <dbReference type="Proteomes" id="UP000198976"/>
    </source>
</evidence>
<reference evidence="1 2" key="1">
    <citation type="submission" date="2016-10" db="EMBL/GenBank/DDBJ databases">
        <authorList>
            <person name="Varghese N."/>
            <person name="Submissions S."/>
        </authorList>
    </citation>
    <scope>NUCLEOTIDE SEQUENCE [LARGE SCALE GENOMIC DNA]</scope>
    <source>
        <strain evidence="1 2">DSM 9169</strain>
    </source>
</reference>
<gene>
    <name evidence="1" type="ORF">SAMN04489714_0515</name>
</gene>
<proteinExistence type="predicted"/>
<dbReference type="InterPro" id="IPR015946">
    <property type="entry name" value="KH_dom-like_a/b"/>
</dbReference>
<name>A0ABY0V626_9ACTO</name>
<protein>
    <submittedName>
        <fullName evidence="1">Uncharacterized OsmC-related protein</fullName>
    </submittedName>
</protein>
<sequence>MDTHTTAPAAEGGPSESLFIERTGKRQYVARNHRDAAVNIGDGPGEFTPGELLKIAVAACNAMSSDSRLSSVLGDDFQQFTGVSAVSNKEENRYESFQVELVQDLSALSDEDRADLIERATRAIHKNCTVGHTVEQSATYSATFTSEKM</sequence>
<dbReference type="SUPFAM" id="SSF82784">
    <property type="entry name" value="OsmC-like"/>
    <property type="match status" value="1"/>
</dbReference>
<dbReference type="RefSeq" id="WP_058236045.1">
    <property type="nucleotide sequence ID" value="NZ_LT629792.1"/>
</dbReference>
<accession>A0ABY0V626</accession>
<dbReference type="EMBL" id="LT629792">
    <property type="protein sequence ID" value="SDT88192.1"/>
    <property type="molecule type" value="Genomic_DNA"/>
</dbReference>
<organism evidence="1 2">
    <name type="scientific">Schaalia radingae</name>
    <dbReference type="NCBI Taxonomy" id="131110"/>
    <lineage>
        <taxon>Bacteria</taxon>
        <taxon>Bacillati</taxon>
        <taxon>Actinomycetota</taxon>
        <taxon>Actinomycetes</taxon>
        <taxon>Actinomycetales</taxon>
        <taxon>Actinomycetaceae</taxon>
        <taxon>Schaalia</taxon>
    </lineage>
</organism>
<dbReference type="Gene3D" id="3.30.300.20">
    <property type="match status" value="1"/>
</dbReference>
<evidence type="ECO:0000313" key="1">
    <source>
        <dbReference type="EMBL" id="SDT88192.1"/>
    </source>
</evidence>
<dbReference type="Proteomes" id="UP000198976">
    <property type="component" value="Chromosome I"/>
</dbReference>
<keyword evidence="2" id="KW-1185">Reference proteome</keyword>